<name>A0A914V1T7_9BILA</name>
<evidence type="ECO:0000259" key="13">
    <source>
        <dbReference type="SMART" id="SM00865"/>
    </source>
</evidence>
<dbReference type="PANTHER" id="PTHR11588">
    <property type="entry name" value="TUBULIN"/>
    <property type="match status" value="1"/>
</dbReference>
<evidence type="ECO:0000256" key="9">
    <source>
        <dbReference type="ARBA" id="ARBA00049117"/>
    </source>
</evidence>
<keyword evidence="14" id="KW-1185">Reference proteome</keyword>
<dbReference type="InterPro" id="IPR002452">
    <property type="entry name" value="Alpha_tubulin"/>
</dbReference>
<dbReference type="SUPFAM" id="SSF48452">
    <property type="entry name" value="TPR-like"/>
    <property type="match status" value="1"/>
</dbReference>
<keyword evidence="4" id="KW-0479">Metal-binding</keyword>
<dbReference type="InterPro" id="IPR036525">
    <property type="entry name" value="Tubulin/FtsZ_GTPase_sf"/>
</dbReference>
<evidence type="ECO:0000256" key="7">
    <source>
        <dbReference type="ARBA" id="ARBA00022842"/>
    </source>
</evidence>
<dbReference type="Pfam" id="PF03953">
    <property type="entry name" value="Tubulin_C"/>
    <property type="match status" value="1"/>
</dbReference>
<organism evidence="14 15">
    <name type="scientific">Plectus sambesii</name>
    <dbReference type="NCBI Taxonomy" id="2011161"/>
    <lineage>
        <taxon>Eukaryota</taxon>
        <taxon>Metazoa</taxon>
        <taxon>Ecdysozoa</taxon>
        <taxon>Nematoda</taxon>
        <taxon>Chromadorea</taxon>
        <taxon>Plectida</taxon>
        <taxon>Plectina</taxon>
        <taxon>Plectoidea</taxon>
        <taxon>Plectidae</taxon>
        <taxon>Plectus</taxon>
    </lineage>
</organism>
<evidence type="ECO:0000256" key="2">
    <source>
        <dbReference type="ARBA" id="ARBA00011747"/>
    </source>
</evidence>
<evidence type="ECO:0000313" key="14">
    <source>
        <dbReference type="Proteomes" id="UP000887566"/>
    </source>
</evidence>
<dbReference type="InterPro" id="IPR019734">
    <property type="entry name" value="TPR_rpt"/>
</dbReference>
<dbReference type="SMART" id="SM00028">
    <property type="entry name" value="TPR"/>
    <property type="match status" value="3"/>
</dbReference>
<dbReference type="GO" id="GO:0016787">
    <property type="term" value="F:hydrolase activity"/>
    <property type="evidence" value="ECO:0007669"/>
    <property type="project" value="UniProtKB-KW"/>
</dbReference>
<evidence type="ECO:0000256" key="4">
    <source>
        <dbReference type="ARBA" id="ARBA00022723"/>
    </source>
</evidence>
<evidence type="ECO:0000256" key="3">
    <source>
        <dbReference type="ARBA" id="ARBA00022701"/>
    </source>
</evidence>
<dbReference type="PRINTS" id="PR01162">
    <property type="entry name" value="ALPHATUBULIN"/>
</dbReference>
<evidence type="ECO:0000256" key="10">
    <source>
        <dbReference type="PROSITE-ProRule" id="PRU00339"/>
    </source>
</evidence>
<dbReference type="PROSITE" id="PS00227">
    <property type="entry name" value="TUBULIN"/>
    <property type="match status" value="1"/>
</dbReference>
<dbReference type="Pfam" id="PF00091">
    <property type="entry name" value="Tubulin"/>
    <property type="match status" value="1"/>
</dbReference>
<dbReference type="InterPro" id="IPR000217">
    <property type="entry name" value="Tubulin"/>
</dbReference>
<dbReference type="SUPFAM" id="SSF55307">
    <property type="entry name" value="Tubulin C-terminal domain-like"/>
    <property type="match status" value="1"/>
</dbReference>
<dbReference type="GO" id="GO:0005200">
    <property type="term" value="F:structural constituent of cytoskeleton"/>
    <property type="evidence" value="ECO:0007669"/>
    <property type="project" value="InterPro"/>
</dbReference>
<comment type="catalytic activity">
    <reaction evidence="9">
        <text>GTP + H2O = GDP + phosphate + H(+)</text>
        <dbReference type="Rhea" id="RHEA:19669"/>
        <dbReference type="ChEBI" id="CHEBI:15377"/>
        <dbReference type="ChEBI" id="CHEBI:15378"/>
        <dbReference type="ChEBI" id="CHEBI:37565"/>
        <dbReference type="ChEBI" id="CHEBI:43474"/>
        <dbReference type="ChEBI" id="CHEBI:58189"/>
    </reaction>
    <physiologicalReaction direction="left-to-right" evidence="9">
        <dbReference type="Rhea" id="RHEA:19670"/>
    </physiologicalReaction>
</comment>
<dbReference type="SUPFAM" id="SSF52490">
    <property type="entry name" value="Tubulin nucleotide-binding domain-like"/>
    <property type="match status" value="1"/>
</dbReference>
<dbReference type="GO" id="GO:0007017">
    <property type="term" value="P:microtubule-based process"/>
    <property type="evidence" value="ECO:0007669"/>
    <property type="project" value="InterPro"/>
</dbReference>
<dbReference type="Proteomes" id="UP000887566">
    <property type="component" value="Unplaced"/>
</dbReference>
<feature type="region of interest" description="Disordered" evidence="11">
    <location>
        <begin position="757"/>
        <end position="776"/>
    </location>
</feature>
<dbReference type="FunFam" id="3.30.1330.20:FF:000001">
    <property type="entry name" value="Tubulin alpha chain"/>
    <property type="match status" value="1"/>
</dbReference>
<feature type="domain" description="Tubulin/FtsZ 2-layer sandwich" evidence="13">
    <location>
        <begin position="1059"/>
        <end position="1204"/>
    </location>
</feature>
<feature type="repeat" description="TPR" evidence="10">
    <location>
        <begin position="552"/>
        <end position="585"/>
    </location>
</feature>
<dbReference type="InterPro" id="IPR003008">
    <property type="entry name" value="Tubulin_FtsZ_GTPase"/>
</dbReference>
<comment type="similarity">
    <text evidence="1">Belongs to the tubulin family.</text>
</comment>
<dbReference type="AlphaFoldDB" id="A0A914V1T7"/>
<dbReference type="Gene3D" id="1.25.40.10">
    <property type="entry name" value="Tetratricopeptide repeat domain"/>
    <property type="match status" value="2"/>
</dbReference>
<comment type="subunit">
    <text evidence="2">Dimer of alpha and beta chains. A typical microtubule is a hollow water-filled tube with an outer diameter of 25 nm and an inner diameter of 15 nM. Alpha-beta heterodimers associate head-to-tail to form protofilaments running lengthwise along the microtubule wall with the beta-tubulin subunit facing the microtubule plus end conferring a structural polarity. Microtubules usually have 13 protofilaments but different protofilament numbers can be found in some organisms and specialized cells.</text>
</comment>
<dbReference type="CDD" id="cd02186">
    <property type="entry name" value="alpha_tubulin"/>
    <property type="match status" value="1"/>
</dbReference>
<dbReference type="Gene3D" id="3.40.50.1440">
    <property type="entry name" value="Tubulin/FtsZ, GTPase domain"/>
    <property type="match status" value="1"/>
</dbReference>
<keyword evidence="5" id="KW-0547">Nucleotide-binding</keyword>
<protein>
    <submittedName>
        <fullName evidence="15">Uncharacterized protein</fullName>
    </submittedName>
</protein>
<evidence type="ECO:0000256" key="8">
    <source>
        <dbReference type="ARBA" id="ARBA00023134"/>
    </source>
</evidence>
<dbReference type="FunFam" id="3.40.50.1440:FF:000019">
    <property type="entry name" value="Tubulin alpha chain"/>
    <property type="match status" value="1"/>
</dbReference>
<dbReference type="InterPro" id="IPR011990">
    <property type="entry name" value="TPR-like_helical_dom_sf"/>
</dbReference>
<evidence type="ECO:0000313" key="15">
    <source>
        <dbReference type="WBParaSite" id="PSAMB.scaffold1390size32224.g12888.t1"/>
    </source>
</evidence>
<keyword evidence="8" id="KW-0342">GTP-binding</keyword>
<evidence type="ECO:0000259" key="12">
    <source>
        <dbReference type="SMART" id="SM00864"/>
    </source>
</evidence>
<dbReference type="InterPro" id="IPR037103">
    <property type="entry name" value="Tubulin/FtsZ-like_C"/>
</dbReference>
<feature type="repeat" description="TPR" evidence="10">
    <location>
        <begin position="518"/>
        <end position="551"/>
    </location>
</feature>
<keyword evidence="3" id="KW-0493">Microtubule</keyword>
<reference evidence="15" key="1">
    <citation type="submission" date="2022-11" db="UniProtKB">
        <authorList>
            <consortium name="WormBaseParasite"/>
        </authorList>
    </citation>
    <scope>IDENTIFICATION</scope>
</reference>
<proteinExistence type="inferred from homology"/>
<accession>A0A914V1T7</accession>
<dbReference type="GO" id="GO:0046872">
    <property type="term" value="F:metal ion binding"/>
    <property type="evidence" value="ECO:0007669"/>
    <property type="project" value="UniProtKB-KW"/>
</dbReference>
<dbReference type="SMART" id="SM00864">
    <property type="entry name" value="Tubulin"/>
    <property type="match status" value="1"/>
</dbReference>
<dbReference type="InterPro" id="IPR023123">
    <property type="entry name" value="Tubulin_C"/>
</dbReference>
<dbReference type="GO" id="GO:0005525">
    <property type="term" value="F:GTP binding"/>
    <property type="evidence" value="ECO:0007669"/>
    <property type="project" value="UniProtKB-KW"/>
</dbReference>
<dbReference type="FunFam" id="1.10.287.600:FF:000005">
    <property type="entry name" value="Tubulin alpha chain"/>
    <property type="match status" value="1"/>
</dbReference>
<sequence length="1262" mass="142492">MPPSTEFEKNLLTSFDQDFDSTAALKGNLAAVVISSDGLTRKESPEGNQSLNQKEQEIVFAAACLHRFIRQNFTGPPDTSNTFPAFASLINESARAKLREEDLSYGLNRPFVNCRDLELLWGAKLLLLDDKTLLLDGFESVDWWAIRALLVWQRVLEEPSVELKTAVELRAERWQQSALFNSLSADRRAQFHIEYAYSLLYYFEFDKATEALEQAMKAVGIEVEFGGALGKRTRFQQNDIAQLILQVHFSDELKEYVEEKEPFPPHNCPLDDDTLLETVQISDDRGEMRRLTAIQQACVLAVFELDRRTHHNDELLLEKLGAYVDKVISDPICWSIQFSALLTRSVLEKGKSRRVGRACSQTETLVALCDRQTDQPSADPAHRVRFALASNLPPWWKVHTAHAEVLRSLGCTREALNIYEKVNNWDQVVDCYKSLGKLDSAEHIVRKLIEEKEDPIYYCLLGDITLNQEHYEKAWEISKHRSARAQLSLGQLLLHQRNQVEEAFNCIERSLQLQPLQQGAWFTLGHCAWRLERFADAARAYHRCVGIEPDNFEAWNNLSAAYVRMQQKERALKILQESIKYNYDHWKIWENYMLIAVDTGAYVEAVKAFHRLLDLRTKHEDVEVLQILTKEALLTGADDNDVRTTLRAELTKLFGRLTSKQTTNAKVWRCYAQLNAPKDENDVDQLDKYAHLLQRAHQTAIQEKDWEQDVEGCIATLESAALLANTQMAIARLKGSKETASRLKGSVRMTLRPVDESTAVDGSRDHNLNHRRARSRPAAQSSRFGCSVSGCASQQRSSSECVCVNDYGLLQKMREVISIHVGQAGVQIGNACWELYCLEHGIQPDGRMPSDKQGQGDDSFTTFFSETGAGRHVPRAVFVDLEPTVIDEVRTGTYKQLFHPEQLITGKEDAANNYARGHYTIGKEIIDTVLDRIRRLADGCSGLQGFLIFHSFGGGTGSGFTSLLMERLSVDYGKKSKLEFSIYPAPQVSTAVVEPYNSILTTHTTLEHSDCAFMVDNEAIYDICRRNLDVERPSYTNLNRLISQVVSSITASLRFDGALNVDLTEFQTNLVPYPRIHFPLATYSPVISAEKAYHETLSVGDITNMCFEPANQMVKCDPRHGKYMAVCLLYRGDVVPKDVNAAIASIKTKRSIQFVDWCPTGFKVGINYQPPTVVPGGDLAKVPRAVCMLSNTTAIAEAWARLDHKFDLMYAKRAFVHWYVGEGMEEGEFSEAREDLAALEKDYEEVGVDSIEGDGAAEGEEY</sequence>
<dbReference type="GO" id="GO:0005874">
    <property type="term" value="C:microtubule"/>
    <property type="evidence" value="ECO:0007669"/>
    <property type="project" value="UniProtKB-KW"/>
</dbReference>
<dbReference type="Gene3D" id="1.10.287.600">
    <property type="entry name" value="Helix hairpin bin"/>
    <property type="match status" value="1"/>
</dbReference>
<evidence type="ECO:0000256" key="6">
    <source>
        <dbReference type="ARBA" id="ARBA00022801"/>
    </source>
</evidence>
<dbReference type="InterPro" id="IPR008280">
    <property type="entry name" value="Tub_FtsZ_C"/>
</dbReference>
<dbReference type="Gene3D" id="3.30.1330.20">
    <property type="entry name" value="Tubulin/FtsZ, C-terminal domain"/>
    <property type="match status" value="1"/>
</dbReference>
<dbReference type="InterPro" id="IPR017975">
    <property type="entry name" value="Tubulin_CS"/>
</dbReference>
<keyword evidence="7" id="KW-0460">Magnesium</keyword>
<keyword evidence="10" id="KW-0802">TPR repeat</keyword>
<evidence type="ECO:0000256" key="1">
    <source>
        <dbReference type="ARBA" id="ARBA00009636"/>
    </source>
</evidence>
<dbReference type="PRINTS" id="PR01161">
    <property type="entry name" value="TUBULIN"/>
</dbReference>
<dbReference type="SMART" id="SM00865">
    <property type="entry name" value="Tubulin_C"/>
    <property type="match status" value="1"/>
</dbReference>
<dbReference type="WBParaSite" id="PSAMB.scaffold1390size32224.g12888.t1">
    <property type="protein sequence ID" value="PSAMB.scaffold1390size32224.g12888.t1"/>
    <property type="gene ID" value="PSAMB.scaffold1390size32224.g12888"/>
</dbReference>
<feature type="domain" description="Tubulin/FtsZ GTPase" evidence="12">
    <location>
        <begin position="860"/>
        <end position="1057"/>
    </location>
</feature>
<evidence type="ECO:0000256" key="11">
    <source>
        <dbReference type="SAM" id="MobiDB-lite"/>
    </source>
</evidence>
<dbReference type="Pfam" id="PF14559">
    <property type="entry name" value="TPR_19"/>
    <property type="match status" value="1"/>
</dbReference>
<evidence type="ECO:0000256" key="5">
    <source>
        <dbReference type="ARBA" id="ARBA00022741"/>
    </source>
</evidence>
<dbReference type="PROSITE" id="PS50005">
    <property type="entry name" value="TPR"/>
    <property type="match status" value="2"/>
</dbReference>
<dbReference type="InterPro" id="IPR018316">
    <property type="entry name" value="Tubulin/FtsZ_2-layer-sand-dom"/>
</dbReference>
<keyword evidence="6" id="KW-0378">Hydrolase</keyword>